<dbReference type="SUPFAM" id="SSF52540">
    <property type="entry name" value="P-loop containing nucleoside triphosphate hydrolases"/>
    <property type="match status" value="2"/>
</dbReference>
<evidence type="ECO:0000256" key="1">
    <source>
        <dbReference type="ARBA" id="ARBA00022741"/>
    </source>
</evidence>
<evidence type="ECO:0000259" key="5">
    <source>
        <dbReference type="PROSITE" id="PS50893"/>
    </source>
</evidence>
<gene>
    <name evidence="6" type="ordered locus">Cwoe_4548</name>
</gene>
<evidence type="ECO:0000313" key="7">
    <source>
        <dbReference type="Proteomes" id="UP000008229"/>
    </source>
</evidence>
<dbReference type="GO" id="GO:0005524">
    <property type="term" value="F:ATP binding"/>
    <property type="evidence" value="ECO:0007669"/>
    <property type="project" value="UniProtKB-KW"/>
</dbReference>
<feature type="coiled-coil region" evidence="3">
    <location>
        <begin position="87"/>
        <end position="114"/>
    </location>
</feature>
<organism evidence="6 7">
    <name type="scientific">Conexibacter woesei (strain DSM 14684 / CCUG 47730 / CIP 108061 / JCM 11494 / NBRC 100937 / ID131577)</name>
    <dbReference type="NCBI Taxonomy" id="469383"/>
    <lineage>
        <taxon>Bacteria</taxon>
        <taxon>Bacillati</taxon>
        <taxon>Actinomycetota</taxon>
        <taxon>Thermoleophilia</taxon>
        <taxon>Solirubrobacterales</taxon>
        <taxon>Conexibacteraceae</taxon>
        <taxon>Conexibacter</taxon>
    </lineage>
</organism>
<evidence type="ECO:0000256" key="2">
    <source>
        <dbReference type="ARBA" id="ARBA00022840"/>
    </source>
</evidence>
<sequence>MAVVIASDIGKDIAGSPLMRGVSFKLERRHRMTLSGRNGAGKTTLLRMIAGQASVDVGELSFQKGTKIALHDQRPPREQDLTLRDYVLSGAREIVAVEEELARLEQRMADGDYEESTLNAYARAQARLEHFGGYRWRDNAQSMLHGLGFKDDDLDRELSTFSGGQLTRGSLARALAGGPDLLLLDEPTNHLDIASLEWLEQYLVTMDAAVVLVAHDRWFLEAVGTAVLEMEAGRSRFFSGPWHKWRQEQAARELALGRAIDKQQAEIARLEKFVERFRAKATKARQAQSRVKRLERIERIERDPRDTESLAFQFKTPERAGRVIFELDDGRIEVPGKVLLEHAELWLERGEHVALVGPNGTGKTTLIDTLAGQRPLPAGKLRTGHNIQFGYLSQHAENLGETGSVLDAAQRATRLTPNKARALLGRFLFSGEDAQKPLVGLSGGERQRLSLAILVSSGANVLILDEPTNHLDVESREALEDALSGFEGSLLLVSHDRALLDAVGTRTIAIEDGRLNSYEGGWADYVRVRDERRVAEAAARNAAPAASKSKPAKTNGAAPKAKANGGGPAPAAAKPARSKNALREARRLEREIESAEAALSELEAELADPAAWADSERTAASSERHAAAKRAVEELYARYERVAD</sequence>
<dbReference type="GO" id="GO:0003677">
    <property type="term" value="F:DNA binding"/>
    <property type="evidence" value="ECO:0007669"/>
    <property type="project" value="InterPro"/>
</dbReference>
<dbReference type="STRING" id="469383.Cwoe_4548"/>
<dbReference type="GO" id="GO:0016887">
    <property type="term" value="F:ATP hydrolysis activity"/>
    <property type="evidence" value="ECO:0007669"/>
    <property type="project" value="InterPro"/>
</dbReference>
<dbReference type="Pfam" id="PF12848">
    <property type="entry name" value="ABC_tran_Xtn"/>
    <property type="match status" value="1"/>
</dbReference>
<dbReference type="PANTHER" id="PTHR42855">
    <property type="entry name" value="ABC TRANSPORTER ATP-BINDING SUBUNIT"/>
    <property type="match status" value="1"/>
</dbReference>
<feature type="compositionally biased region" description="Low complexity" evidence="4">
    <location>
        <begin position="539"/>
        <end position="575"/>
    </location>
</feature>
<proteinExistence type="predicted"/>
<evidence type="ECO:0000256" key="4">
    <source>
        <dbReference type="SAM" id="MobiDB-lite"/>
    </source>
</evidence>
<name>D3F8W6_CONWI</name>
<protein>
    <submittedName>
        <fullName evidence="6">ABC transporter related protein</fullName>
    </submittedName>
</protein>
<evidence type="ECO:0000256" key="3">
    <source>
        <dbReference type="SAM" id="Coils"/>
    </source>
</evidence>
<feature type="domain" description="ABC transporter" evidence="5">
    <location>
        <begin position="4"/>
        <end position="257"/>
    </location>
</feature>
<keyword evidence="2" id="KW-0067">ATP-binding</keyword>
<dbReference type="InterPro" id="IPR051309">
    <property type="entry name" value="ABCF_ATPase"/>
</dbReference>
<dbReference type="PROSITE" id="PS50893">
    <property type="entry name" value="ABC_TRANSPORTER_2"/>
    <property type="match status" value="2"/>
</dbReference>
<reference evidence="6 7" key="1">
    <citation type="journal article" date="2010" name="Stand. Genomic Sci.">
        <title>Complete genome sequence of Conexibacter woesei type strain (ID131577).</title>
        <authorList>
            <person name="Pukall R."/>
            <person name="Lapidus A."/>
            <person name="Glavina Del Rio T."/>
            <person name="Copeland A."/>
            <person name="Tice H."/>
            <person name="Cheng J.-F."/>
            <person name="Lucas S."/>
            <person name="Chen F."/>
            <person name="Nolan M."/>
            <person name="Bruce D."/>
            <person name="Goodwin L."/>
            <person name="Pitluck S."/>
            <person name="Mavromatis K."/>
            <person name="Ivanova N."/>
            <person name="Ovchinnikova G."/>
            <person name="Pati A."/>
            <person name="Chen A."/>
            <person name="Palaniappan K."/>
            <person name="Land M."/>
            <person name="Hauser L."/>
            <person name="Chang Y.-J."/>
            <person name="Jeffries C.D."/>
            <person name="Chain P."/>
            <person name="Meincke L."/>
            <person name="Sims D."/>
            <person name="Brettin T."/>
            <person name="Detter J.C."/>
            <person name="Rohde M."/>
            <person name="Goeker M."/>
            <person name="Bristow J."/>
            <person name="Eisen J.A."/>
            <person name="Markowitz V."/>
            <person name="Kyrpides N.C."/>
            <person name="Klenk H.-P."/>
            <person name="Hugenholtz P."/>
        </authorList>
    </citation>
    <scope>NUCLEOTIDE SEQUENCE [LARGE SCALE GENOMIC DNA]</scope>
    <source>
        <strain evidence="7">DSM 14684 / CIP 108061 / JCM 11494 / NBRC 100937 / ID131577</strain>
    </source>
</reference>
<reference evidence="7" key="2">
    <citation type="submission" date="2010-01" db="EMBL/GenBank/DDBJ databases">
        <title>The complete genome of Conexibacter woesei DSM 14684.</title>
        <authorList>
            <consortium name="US DOE Joint Genome Institute (JGI-PGF)"/>
            <person name="Lucas S."/>
            <person name="Copeland A."/>
            <person name="Lapidus A."/>
            <person name="Glavina del Rio T."/>
            <person name="Dalin E."/>
            <person name="Tice H."/>
            <person name="Bruce D."/>
            <person name="Goodwin L."/>
            <person name="Pitluck S."/>
            <person name="Kyrpides N."/>
            <person name="Mavromatis K."/>
            <person name="Ivanova N."/>
            <person name="Mikhailova N."/>
            <person name="Chertkov O."/>
            <person name="Brettin T."/>
            <person name="Detter J.C."/>
            <person name="Han C."/>
            <person name="Larimer F."/>
            <person name="Land M."/>
            <person name="Hauser L."/>
            <person name="Markowitz V."/>
            <person name="Cheng J.-F."/>
            <person name="Hugenholtz P."/>
            <person name="Woyke T."/>
            <person name="Wu D."/>
            <person name="Pukall R."/>
            <person name="Steenblock K."/>
            <person name="Schneider S."/>
            <person name="Klenk H.-P."/>
            <person name="Eisen J.A."/>
        </authorList>
    </citation>
    <scope>NUCLEOTIDE SEQUENCE [LARGE SCALE GENOMIC DNA]</scope>
    <source>
        <strain evidence="7">DSM 14684 / CIP 108061 / JCM 11494 / NBRC 100937 / ID131577</strain>
    </source>
</reference>
<dbReference type="PROSITE" id="PS00211">
    <property type="entry name" value="ABC_TRANSPORTER_1"/>
    <property type="match status" value="1"/>
</dbReference>
<keyword evidence="3" id="KW-0175">Coiled coil</keyword>
<dbReference type="PANTHER" id="PTHR42855:SF2">
    <property type="entry name" value="DRUG RESISTANCE ABC TRANSPORTER,ATP-BINDING PROTEIN"/>
    <property type="match status" value="1"/>
</dbReference>
<feature type="domain" description="ABC transporter" evidence="5">
    <location>
        <begin position="325"/>
        <end position="537"/>
    </location>
</feature>
<dbReference type="Pfam" id="PF00005">
    <property type="entry name" value="ABC_tran"/>
    <property type="match status" value="2"/>
</dbReference>
<feature type="region of interest" description="Disordered" evidence="4">
    <location>
        <begin position="539"/>
        <end position="587"/>
    </location>
</feature>
<dbReference type="AlphaFoldDB" id="D3F8W6"/>
<dbReference type="InterPro" id="IPR017871">
    <property type="entry name" value="ABC_transporter-like_CS"/>
</dbReference>
<dbReference type="InterPro" id="IPR037118">
    <property type="entry name" value="Val-tRNA_synth_C_sf"/>
</dbReference>
<keyword evidence="7" id="KW-1185">Reference proteome</keyword>
<dbReference type="InterPro" id="IPR032524">
    <property type="entry name" value="ABC_tran_C"/>
</dbReference>
<dbReference type="InterPro" id="IPR003439">
    <property type="entry name" value="ABC_transporter-like_ATP-bd"/>
</dbReference>
<dbReference type="HOGENOM" id="CLU_000604_36_0_11"/>
<feature type="region of interest" description="Disordered" evidence="4">
    <location>
        <begin position="607"/>
        <end position="627"/>
    </location>
</feature>
<dbReference type="InterPro" id="IPR003593">
    <property type="entry name" value="AAA+_ATPase"/>
</dbReference>
<dbReference type="KEGG" id="cwo:Cwoe_4548"/>
<dbReference type="OrthoDB" id="3239744at2"/>
<dbReference type="FunFam" id="3.40.50.300:FF:000011">
    <property type="entry name" value="Putative ABC transporter ATP-binding component"/>
    <property type="match status" value="1"/>
</dbReference>
<accession>D3F8W6</accession>
<dbReference type="RefSeq" id="WP_012936012.1">
    <property type="nucleotide sequence ID" value="NC_013739.1"/>
</dbReference>
<evidence type="ECO:0000313" key="6">
    <source>
        <dbReference type="EMBL" id="ADB52961.1"/>
    </source>
</evidence>
<dbReference type="EMBL" id="CP001854">
    <property type="protein sequence ID" value="ADB52961.1"/>
    <property type="molecule type" value="Genomic_DNA"/>
</dbReference>
<dbReference type="InterPro" id="IPR027417">
    <property type="entry name" value="P-loop_NTPase"/>
</dbReference>
<dbReference type="SMART" id="SM00382">
    <property type="entry name" value="AAA"/>
    <property type="match status" value="2"/>
</dbReference>
<dbReference type="Gene3D" id="3.40.50.300">
    <property type="entry name" value="P-loop containing nucleotide triphosphate hydrolases"/>
    <property type="match status" value="2"/>
</dbReference>
<keyword evidence="1" id="KW-0547">Nucleotide-binding</keyword>
<dbReference type="Proteomes" id="UP000008229">
    <property type="component" value="Chromosome"/>
</dbReference>
<feature type="compositionally biased region" description="Basic and acidic residues" evidence="4">
    <location>
        <begin position="614"/>
        <end position="627"/>
    </location>
</feature>
<dbReference type="Gene3D" id="1.10.287.380">
    <property type="entry name" value="Valyl-tRNA synthetase, C-terminal domain"/>
    <property type="match status" value="1"/>
</dbReference>
<dbReference type="CDD" id="cd03221">
    <property type="entry name" value="ABCF_EF-3"/>
    <property type="match status" value="2"/>
</dbReference>
<dbReference type="Pfam" id="PF16326">
    <property type="entry name" value="ABC_tran_CTD"/>
    <property type="match status" value="1"/>
</dbReference>
<dbReference type="InterPro" id="IPR032781">
    <property type="entry name" value="ABC_tran_Xtn"/>
</dbReference>
<dbReference type="eggNOG" id="COG0488">
    <property type="taxonomic scope" value="Bacteria"/>
</dbReference>